<dbReference type="PROSITE" id="PS50901">
    <property type="entry name" value="FTSK"/>
    <property type="match status" value="1"/>
</dbReference>
<proteinExistence type="predicted"/>
<dbReference type="GO" id="GO:0003677">
    <property type="term" value="F:DNA binding"/>
    <property type="evidence" value="ECO:0007669"/>
    <property type="project" value="InterPro"/>
</dbReference>
<evidence type="ECO:0000259" key="5">
    <source>
        <dbReference type="PROSITE" id="PS50901"/>
    </source>
</evidence>
<dbReference type="InterPro" id="IPR027417">
    <property type="entry name" value="P-loop_NTPase"/>
</dbReference>
<keyword evidence="7" id="KW-1185">Reference proteome</keyword>
<keyword evidence="1 3" id="KW-0547">Nucleotide-binding</keyword>
<evidence type="ECO:0000256" key="4">
    <source>
        <dbReference type="SAM" id="Phobius"/>
    </source>
</evidence>
<evidence type="ECO:0000313" key="7">
    <source>
        <dbReference type="Proteomes" id="UP001224674"/>
    </source>
</evidence>
<dbReference type="CDD" id="cd01127">
    <property type="entry name" value="TrwB_TraG_TraD_VirD4"/>
    <property type="match status" value="1"/>
</dbReference>
<evidence type="ECO:0000256" key="1">
    <source>
        <dbReference type="ARBA" id="ARBA00022741"/>
    </source>
</evidence>
<dbReference type="SUPFAM" id="SSF52540">
    <property type="entry name" value="P-loop containing nucleoside triphosphate hydrolases"/>
    <property type="match status" value="1"/>
</dbReference>
<evidence type="ECO:0000256" key="2">
    <source>
        <dbReference type="ARBA" id="ARBA00022840"/>
    </source>
</evidence>
<feature type="domain" description="FtsK" evidence="5">
    <location>
        <begin position="299"/>
        <end position="488"/>
    </location>
</feature>
<dbReference type="InterPro" id="IPR002543">
    <property type="entry name" value="FtsK_dom"/>
</dbReference>
<evidence type="ECO:0000256" key="3">
    <source>
        <dbReference type="PROSITE-ProRule" id="PRU00289"/>
    </source>
</evidence>
<dbReference type="EMBL" id="CP122566">
    <property type="protein sequence ID" value="WGH93323.1"/>
    <property type="molecule type" value="Genomic_DNA"/>
</dbReference>
<keyword evidence="4" id="KW-0812">Transmembrane</keyword>
<reference evidence="6 7" key="1">
    <citation type="submission" date="2023-03" db="EMBL/GenBank/DDBJ databases">
        <title>Complete genome sequences of several Auritidibacter ignavus strains isolated from ear infections.</title>
        <authorList>
            <person name="Baehr T."/>
            <person name="Baumhoegger A.M."/>
        </authorList>
    </citation>
    <scope>NUCLEOTIDE SEQUENCE [LARGE SCALE GENOMIC DNA]</scope>
    <source>
        <strain evidence="6 7">BABAE-6</strain>
    </source>
</reference>
<name>A0AAJ6AM09_9MICC</name>
<dbReference type="Proteomes" id="UP001224674">
    <property type="component" value="Chromosome"/>
</dbReference>
<gene>
    <name evidence="6" type="ORF">QDX21_00430</name>
</gene>
<keyword evidence="4" id="KW-0472">Membrane</keyword>
<dbReference type="PANTHER" id="PTHR22683">
    <property type="entry name" value="SPORULATION PROTEIN RELATED"/>
    <property type="match status" value="1"/>
</dbReference>
<dbReference type="Gene3D" id="3.40.50.300">
    <property type="entry name" value="P-loop containing nucleotide triphosphate hydrolases"/>
    <property type="match status" value="1"/>
</dbReference>
<keyword evidence="4" id="KW-1133">Transmembrane helix</keyword>
<dbReference type="AlphaFoldDB" id="A0AAJ6AM09"/>
<protein>
    <submittedName>
        <fullName evidence="6">FtsK/SpoIIIE domain-containing protein</fullName>
    </submittedName>
</protein>
<dbReference type="RefSeq" id="WP_279674900.1">
    <property type="nucleotide sequence ID" value="NZ_CP122566.1"/>
</dbReference>
<feature type="binding site" evidence="3">
    <location>
        <begin position="318"/>
        <end position="325"/>
    </location>
    <ligand>
        <name>ATP</name>
        <dbReference type="ChEBI" id="CHEBI:30616"/>
    </ligand>
</feature>
<dbReference type="PANTHER" id="PTHR22683:SF1">
    <property type="entry name" value="TYPE VII SECRETION SYSTEM PROTEIN ESSC"/>
    <property type="match status" value="1"/>
</dbReference>
<dbReference type="GO" id="GO:0005524">
    <property type="term" value="F:ATP binding"/>
    <property type="evidence" value="ECO:0007669"/>
    <property type="project" value="UniProtKB-UniRule"/>
</dbReference>
<evidence type="ECO:0000313" key="6">
    <source>
        <dbReference type="EMBL" id="WGH93323.1"/>
    </source>
</evidence>
<dbReference type="Pfam" id="PF01580">
    <property type="entry name" value="FtsK_SpoIIIE"/>
    <property type="match status" value="1"/>
</dbReference>
<dbReference type="InterPro" id="IPR050206">
    <property type="entry name" value="FtsK/SpoIIIE/SftA"/>
</dbReference>
<accession>A0AAJ6AM09</accession>
<keyword evidence="2 3" id="KW-0067">ATP-binding</keyword>
<feature type="transmembrane region" description="Helical" evidence="4">
    <location>
        <begin position="6"/>
        <end position="36"/>
    </location>
</feature>
<sequence length="840" mass="92510">MAASPMIIGLVMMVVTGMWYFLLFSAISVIVAVVMISQYRAKRRKFIATITRLSTEQGQHRLNETYTPDQLRFALRSIAPDPLGLLRPHLATPTIRWGDGILAVKLVRSDADEKWAQHTQVHTAIAQHLAPGSTTVVRGLPEQLASVTHWLLAQCHHHAAATQQRVWVHTNSERDKELIDSVLPSTIIDTTGTLTRDDLDQKFARTPLVRIEQVDENCPRPPASQEVVFDVSDGSVSGLDQDISQINFFGISVTTLDLVTSRLLSQLPATRSHSPLLSLPSTFFTAHSAGDLRVEIDARDSADALDLVADGPHVLITGTTGSGKSELLLTVLAQLAMNYPADQLSMVLLDFKGGSSFAVLEDLPHVMAVETNLSAGVSLRSLGAIEAELHRREKLFAEYRVPDYSSFRQNVPHVVLPRLVVAIDELKMLIEDHRQAQDVLIRLASTGRSLGFHLVLATQRAQGTVTSDVRANLGSVLCLRTATEQDSWDLIGDASAYRISASQPGRGILRRGPADSEIFQTPIMRLPSEPVTLTPVFADRPVSTKTVATTKWPRVVSMITQAHEQAGLLCPDPIVLPSLPEHWNPSTQSTDPLTPTSGMILGLVDHPTERMQAPIWWNPKTTSSEATPQSGRKPWILTGSLAVIGASGSGAEKLLDRAVTAFFTQHHQGDPSPRIANKVALFDGRPHREESSVERAIHITESSQNRWSFHAECTGEELEEALATLREILQAGQQLTIIIRHFSAWASRIPGRGFESFEDRLMTLIRDFPNTLKILIHGGRELAAGRTVGLITDRIYLGFGSTEEHRMVWPRIRQAPHIPYRGVLVGRGWPVQGLEIQLAE</sequence>
<organism evidence="6 7">
    <name type="scientific">Auritidibacter ignavus</name>
    <dbReference type="NCBI Taxonomy" id="678932"/>
    <lineage>
        <taxon>Bacteria</taxon>
        <taxon>Bacillati</taxon>
        <taxon>Actinomycetota</taxon>
        <taxon>Actinomycetes</taxon>
        <taxon>Micrococcales</taxon>
        <taxon>Micrococcaceae</taxon>
        <taxon>Auritidibacter</taxon>
    </lineage>
</organism>